<organism evidence="2 3">
    <name type="scientific">Tritrichomonas musculus</name>
    <dbReference type="NCBI Taxonomy" id="1915356"/>
    <lineage>
        <taxon>Eukaryota</taxon>
        <taxon>Metamonada</taxon>
        <taxon>Parabasalia</taxon>
        <taxon>Tritrichomonadida</taxon>
        <taxon>Tritrichomonadidae</taxon>
        <taxon>Tritrichomonas</taxon>
    </lineage>
</organism>
<dbReference type="InterPro" id="IPR053215">
    <property type="entry name" value="TKL_Ser/Thr_kinase"/>
</dbReference>
<dbReference type="PANTHER" id="PTHR45756:SF1">
    <property type="entry name" value="PROTEIN KINASE DOMAIN CONTAINING PROTEIN"/>
    <property type="match status" value="1"/>
</dbReference>
<keyword evidence="3" id="KW-1185">Reference proteome</keyword>
<dbReference type="PANTHER" id="PTHR45756">
    <property type="entry name" value="PALMITOYLTRANSFERASE"/>
    <property type="match status" value="1"/>
</dbReference>
<evidence type="ECO:0000313" key="2">
    <source>
        <dbReference type="EMBL" id="KAK8892543.1"/>
    </source>
</evidence>
<dbReference type="SUPFAM" id="SSF56112">
    <property type="entry name" value="Protein kinase-like (PK-like)"/>
    <property type="match status" value="1"/>
</dbReference>
<accession>A0ABR2KNI1</accession>
<dbReference type="EMBL" id="JAPFFF010000004">
    <property type="protein sequence ID" value="KAK8892543.1"/>
    <property type="molecule type" value="Genomic_DNA"/>
</dbReference>
<dbReference type="Gene3D" id="1.10.510.10">
    <property type="entry name" value="Transferase(Phosphotransferase) domain 1"/>
    <property type="match status" value="1"/>
</dbReference>
<proteinExistence type="predicted"/>
<evidence type="ECO:0000313" key="3">
    <source>
        <dbReference type="Proteomes" id="UP001470230"/>
    </source>
</evidence>
<dbReference type="InterPro" id="IPR011009">
    <property type="entry name" value="Kinase-like_dom_sf"/>
</dbReference>
<feature type="domain" description="Protein kinase" evidence="1">
    <location>
        <begin position="135"/>
        <end position="353"/>
    </location>
</feature>
<dbReference type="PROSITE" id="PS50011">
    <property type="entry name" value="PROTEIN_KINASE_DOM"/>
    <property type="match status" value="1"/>
</dbReference>
<reference evidence="2 3" key="1">
    <citation type="submission" date="2024-04" db="EMBL/GenBank/DDBJ databases">
        <title>Tritrichomonas musculus Genome.</title>
        <authorList>
            <person name="Alves-Ferreira E."/>
            <person name="Grigg M."/>
            <person name="Lorenzi H."/>
            <person name="Galac M."/>
        </authorList>
    </citation>
    <scope>NUCLEOTIDE SEQUENCE [LARGE SCALE GENOMIC DNA]</scope>
    <source>
        <strain evidence="2 3">EAF2021</strain>
    </source>
</reference>
<dbReference type="InterPro" id="IPR000719">
    <property type="entry name" value="Prot_kinase_dom"/>
</dbReference>
<comment type="caution">
    <text evidence="2">The sequence shown here is derived from an EMBL/GenBank/DDBJ whole genome shotgun (WGS) entry which is preliminary data.</text>
</comment>
<name>A0ABR2KNI1_9EUKA</name>
<protein>
    <recommendedName>
        <fullName evidence="1">Protein kinase domain-containing protein</fullName>
    </recommendedName>
</protein>
<dbReference type="SMART" id="SM00220">
    <property type="entry name" value="S_TKc"/>
    <property type="match status" value="1"/>
</dbReference>
<sequence>MKPWEIENTRFLIDCRDKKKIMSCYTIYYDSFINQTINKKDQTHNMKNIMEKSKSETGIMIYFIKKVKIFLFIYDTTILIIDHDKIQKYKEDLNSKINSFLYLTSSSEEMLHYYLSQNQSNFSQSYLDNTDIKDKIIKCIIKKSQYRTIIRTQEKSLNNKNDNIDFDIKETVDILNYPKNNKLIFNLKDQYLYILKSFDCRENRKSYDHEIQFYEKFGNAFHFIRKKYGQIDNGDVKRIILEYIEGETLFKFIQNNKIELATKIKIILEILLSVYFIHSNGFFLRDIKWDNIIINTSKDAILIDFDSSKSIKEQFTKENNIEQTHDIGVYIFTAPEQMRSIIIHTKLIVIQLE</sequence>
<dbReference type="Pfam" id="PF00069">
    <property type="entry name" value="Pkinase"/>
    <property type="match status" value="1"/>
</dbReference>
<dbReference type="Proteomes" id="UP001470230">
    <property type="component" value="Unassembled WGS sequence"/>
</dbReference>
<evidence type="ECO:0000259" key="1">
    <source>
        <dbReference type="PROSITE" id="PS50011"/>
    </source>
</evidence>
<gene>
    <name evidence="2" type="ORF">M9Y10_029776</name>
</gene>